<evidence type="ECO:0000313" key="6">
    <source>
        <dbReference type="EMBL" id="MEE6186388.1"/>
    </source>
</evidence>
<dbReference type="Proteomes" id="UP001357452">
    <property type="component" value="Unassembled WGS sequence"/>
</dbReference>
<sequence>MQSRGAILLLIIFITICFSSKAQLKPVLDIDFPDPTVIEANGRYYAFATNTGSGGNYRRVQVAVSDDLQDWKLLGDALPQLPAWASTHFWAPHVLYHEELQRYVLFFSAQSKDTSRQRMGIGVAFSKNPEGPYIPEPEALMIDTGFKTIDPMVMKDPKTQKYYITWGSDFAPIKIRELHSSMTRFADGSSEKVLIPAGKDKAYARLVEAPWIDFQDGFYYLYYSGDNCCGAEANYAVLVARATSITGPYTRLGEWNKTQHSVILEKDQNLMAPGHNSIIQDKSGKKWIAYHAIPMDRFKEGRYARLMYLSPIEYKNGWPVVKK</sequence>
<name>A0ABU7REG3_9BACT</name>
<evidence type="ECO:0000313" key="7">
    <source>
        <dbReference type="Proteomes" id="UP001357452"/>
    </source>
</evidence>
<evidence type="ECO:0000256" key="5">
    <source>
        <dbReference type="RuleBase" id="RU361187"/>
    </source>
</evidence>
<protein>
    <submittedName>
        <fullName evidence="6">Glycoside hydrolase family 43 protein</fullName>
    </submittedName>
</protein>
<comment type="caution">
    <text evidence="6">The sequence shown here is derived from an EMBL/GenBank/DDBJ whole genome shotgun (WGS) entry which is preliminary data.</text>
</comment>
<dbReference type="InterPro" id="IPR006710">
    <property type="entry name" value="Glyco_hydro_43"/>
</dbReference>
<comment type="pathway">
    <text evidence="1">Glycan metabolism; L-arabinan degradation.</text>
</comment>
<proteinExistence type="inferred from homology"/>
<dbReference type="CDD" id="cd08999">
    <property type="entry name" value="GH43_ABN-like"/>
    <property type="match status" value="1"/>
</dbReference>
<dbReference type="Pfam" id="PF04616">
    <property type="entry name" value="Glyco_hydro_43"/>
    <property type="match status" value="1"/>
</dbReference>
<dbReference type="InterPro" id="IPR023296">
    <property type="entry name" value="Glyco_hydro_beta-prop_sf"/>
</dbReference>
<accession>A0ABU7REG3</accession>
<keyword evidence="3 5" id="KW-0378">Hydrolase</keyword>
<dbReference type="SUPFAM" id="SSF75005">
    <property type="entry name" value="Arabinanase/levansucrase/invertase"/>
    <property type="match status" value="1"/>
</dbReference>
<evidence type="ECO:0000256" key="4">
    <source>
        <dbReference type="ARBA" id="ARBA00023295"/>
    </source>
</evidence>
<dbReference type="PANTHER" id="PTHR43301">
    <property type="entry name" value="ARABINAN ENDO-1,5-ALPHA-L-ARABINOSIDASE"/>
    <property type="match status" value="1"/>
</dbReference>
<dbReference type="EMBL" id="JAZGLY010000002">
    <property type="protein sequence ID" value="MEE6186388.1"/>
    <property type="molecule type" value="Genomic_DNA"/>
</dbReference>
<dbReference type="RefSeq" id="WP_330973797.1">
    <property type="nucleotide sequence ID" value="NZ_JAZGLY010000002.1"/>
</dbReference>
<comment type="similarity">
    <text evidence="2 5">Belongs to the glycosyl hydrolase 43 family.</text>
</comment>
<dbReference type="PANTHER" id="PTHR43301:SF3">
    <property type="entry name" value="ARABINAN ENDO-1,5-ALPHA-L-ARABINOSIDASE A-RELATED"/>
    <property type="match status" value="1"/>
</dbReference>
<evidence type="ECO:0000256" key="2">
    <source>
        <dbReference type="ARBA" id="ARBA00009865"/>
    </source>
</evidence>
<evidence type="ECO:0000256" key="3">
    <source>
        <dbReference type="ARBA" id="ARBA00022801"/>
    </source>
</evidence>
<dbReference type="InterPro" id="IPR050727">
    <property type="entry name" value="GH43_arabinanases"/>
</dbReference>
<evidence type="ECO:0000256" key="1">
    <source>
        <dbReference type="ARBA" id="ARBA00004834"/>
    </source>
</evidence>
<keyword evidence="7" id="KW-1185">Reference proteome</keyword>
<gene>
    <name evidence="6" type="ORF">V2H41_03795</name>
</gene>
<dbReference type="Gene3D" id="2.115.10.20">
    <property type="entry name" value="Glycosyl hydrolase domain, family 43"/>
    <property type="match status" value="1"/>
</dbReference>
<reference evidence="6 7" key="1">
    <citation type="submission" date="2024-01" db="EMBL/GenBank/DDBJ databases">
        <title>Niabella digestum sp. nov., isolated from waste digestion system.</title>
        <authorList>
            <person name="Zhang L."/>
        </authorList>
    </citation>
    <scope>NUCLEOTIDE SEQUENCE [LARGE SCALE GENOMIC DNA]</scope>
    <source>
        <strain evidence="6 7">A18</strain>
    </source>
</reference>
<keyword evidence="4 5" id="KW-0326">Glycosidase</keyword>
<dbReference type="GO" id="GO:0016787">
    <property type="term" value="F:hydrolase activity"/>
    <property type="evidence" value="ECO:0007669"/>
    <property type="project" value="UniProtKB-KW"/>
</dbReference>
<organism evidence="6 7">
    <name type="scientific">Niabella digestorum</name>
    <dbReference type="NCBI Taxonomy" id="3117701"/>
    <lineage>
        <taxon>Bacteria</taxon>
        <taxon>Pseudomonadati</taxon>
        <taxon>Bacteroidota</taxon>
        <taxon>Chitinophagia</taxon>
        <taxon>Chitinophagales</taxon>
        <taxon>Chitinophagaceae</taxon>
        <taxon>Niabella</taxon>
    </lineage>
</organism>